<evidence type="ECO:0000256" key="1">
    <source>
        <dbReference type="SAM" id="MobiDB-lite"/>
    </source>
</evidence>
<feature type="region of interest" description="Disordered" evidence="1">
    <location>
        <begin position="33"/>
        <end position="62"/>
    </location>
</feature>
<dbReference type="Proteomes" id="UP000807306">
    <property type="component" value="Unassembled WGS sequence"/>
</dbReference>
<accession>A0A9P6JLZ2</accession>
<dbReference type="AlphaFoldDB" id="A0A9P6JLZ2"/>
<gene>
    <name evidence="3" type="ORF">CPB83DRAFT_838330</name>
</gene>
<feature type="region of interest" description="Disordered" evidence="1">
    <location>
        <begin position="1"/>
        <end position="21"/>
    </location>
</feature>
<feature type="transmembrane region" description="Helical" evidence="2">
    <location>
        <begin position="315"/>
        <end position="344"/>
    </location>
</feature>
<feature type="transmembrane region" description="Helical" evidence="2">
    <location>
        <begin position="239"/>
        <end position="260"/>
    </location>
</feature>
<reference evidence="3" key="1">
    <citation type="submission" date="2020-11" db="EMBL/GenBank/DDBJ databases">
        <authorList>
            <consortium name="DOE Joint Genome Institute"/>
            <person name="Ahrendt S."/>
            <person name="Riley R."/>
            <person name="Andreopoulos W."/>
            <person name="Labutti K."/>
            <person name="Pangilinan J."/>
            <person name="Ruiz-Duenas F.J."/>
            <person name="Barrasa J.M."/>
            <person name="Sanchez-Garcia M."/>
            <person name="Camarero S."/>
            <person name="Miyauchi S."/>
            <person name="Serrano A."/>
            <person name="Linde D."/>
            <person name="Babiker R."/>
            <person name="Drula E."/>
            <person name="Ayuso-Fernandez I."/>
            <person name="Pacheco R."/>
            <person name="Padilla G."/>
            <person name="Ferreira P."/>
            <person name="Barriuso J."/>
            <person name="Kellner H."/>
            <person name="Castanera R."/>
            <person name="Alfaro M."/>
            <person name="Ramirez L."/>
            <person name="Pisabarro A.G."/>
            <person name="Kuo A."/>
            <person name="Tritt A."/>
            <person name="Lipzen A."/>
            <person name="He G."/>
            <person name="Yan M."/>
            <person name="Ng V."/>
            <person name="Cullen D."/>
            <person name="Martin F."/>
            <person name="Rosso M.-N."/>
            <person name="Henrissat B."/>
            <person name="Hibbett D."/>
            <person name="Martinez A.T."/>
            <person name="Grigoriev I.V."/>
        </authorList>
    </citation>
    <scope>NUCLEOTIDE SEQUENCE</scope>
    <source>
        <strain evidence="3">CBS 506.95</strain>
    </source>
</reference>
<feature type="region of interest" description="Disordered" evidence="1">
    <location>
        <begin position="195"/>
        <end position="223"/>
    </location>
</feature>
<keyword evidence="2" id="KW-1133">Transmembrane helix</keyword>
<feature type="transmembrane region" description="Helical" evidence="2">
    <location>
        <begin position="350"/>
        <end position="371"/>
    </location>
</feature>
<protein>
    <submittedName>
        <fullName evidence="3">Uncharacterized protein</fullName>
    </submittedName>
</protein>
<keyword evidence="2" id="KW-0812">Transmembrane</keyword>
<comment type="caution">
    <text evidence="3">The sequence shown here is derived from an EMBL/GenBank/DDBJ whole genome shotgun (WGS) entry which is preliminary data.</text>
</comment>
<name>A0A9P6JLZ2_9AGAR</name>
<evidence type="ECO:0000256" key="2">
    <source>
        <dbReference type="SAM" id="Phobius"/>
    </source>
</evidence>
<dbReference type="EMBL" id="MU157887">
    <property type="protein sequence ID" value="KAF9525215.1"/>
    <property type="molecule type" value="Genomic_DNA"/>
</dbReference>
<organism evidence="3 4">
    <name type="scientific">Crepidotus variabilis</name>
    <dbReference type="NCBI Taxonomy" id="179855"/>
    <lineage>
        <taxon>Eukaryota</taxon>
        <taxon>Fungi</taxon>
        <taxon>Dikarya</taxon>
        <taxon>Basidiomycota</taxon>
        <taxon>Agaricomycotina</taxon>
        <taxon>Agaricomycetes</taxon>
        <taxon>Agaricomycetidae</taxon>
        <taxon>Agaricales</taxon>
        <taxon>Agaricineae</taxon>
        <taxon>Crepidotaceae</taxon>
        <taxon>Crepidotus</taxon>
    </lineage>
</organism>
<dbReference type="OrthoDB" id="3062838at2759"/>
<feature type="transmembrane region" description="Helical" evidence="2">
    <location>
        <begin position="266"/>
        <end position="289"/>
    </location>
</feature>
<evidence type="ECO:0000313" key="3">
    <source>
        <dbReference type="EMBL" id="KAF9525215.1"/>
    </source>
</evidence>
<keyword evidence="2" id="KW-0472">Membrane</keyword>
<evidence type="ECO:0000313" key="4">
    <source>
        <dbReference type="Proteomes" id="UP000807306"/>
    </source>
</evidence>
<proteinExistence type="predicted"/>
<sequence length="409" mass="45177">MSEQGSQHSIIEDLPDTHPEAHFDVQSDIENQVTAQEEEERIKENYRPKSVALPPPPEPPEEYLQAQDALEDLQNELQGFLGNYIPKVATLQALVASNVHAAPAHLGMRGGPFLSRATSRIIRGSMLLHGPEGPGSPETYPDALSDRAVCDQDPAAPSLRHSVYRRKTPVDGHMQALQTFLMTHMENVRTLQTSMSGGASTDEHANPKRQARTAHVSKPSVEHSSDDDLRLAQHLHSEVQTATLTAIVIIALCILAFIILNGEKQMAFNVGMLFAFYSLAFQFGIIVLAGKGSRYLFHQSIAVDKSKSQLDDAYFIFYLTICEQLQLLGALFLVVSAAIMAFLIFSSLAFPLLVIFLSAFGGIVVSVSAYYKVLITSDNIIFLAKNARRLGWRSLDFVRTEVNARRKAF</sequence>
<keyword evidence="4" id="KW-1185">Reference proteome</keyword>